<organism evidence="3 4">
    <name type="scientific">Rhizophagus irregularis (strain DAOM 197198w)</name>
    <name type="common">Glomus intraradices</name>
    <dbReference type="NCBI Taxonomy" id="1432141"/>
    <lineage>
        <taxon>Eukaryota</taxon>
        <taxon>Fungi</taxon>
        <taxon>Fungi incertae sedis</taxon>
        <taxon>Mucoromycota</taxon>
        <taxon>Glomeromycotina</taxon>
        <taxon>Glomeromycetes</taxon>
        <taxon>Glomerales</taxon>
        <taxon>Glomeraceae</taxon>
        <taxon>Rhizophagus</taxon>
    </lineage>
</organism>
<dbReference type="PANTHER" id="PTHR46403">
    <property type="entry name" value="TP53-REGULATED INHIBITOR OF APOPTOSIS 1"/>
    <property type="match status" value="1"/>
</dbReference>
<dbReference type="AlphaFoldDB" id="A0A015IMF0"/>
<dbReference type="SMR" id="A0A015IMF0"/>
<dbReference type="OMA" id="KKYDDCF"/>
<evidence type="ECO:0000256" key="1">
    <source>
        <dbReference type="ARBA" id="ARBA00006196"/>
    </source>
</evidence>
<dbReference type="GO" id="GO:0005829">
    <property type="term" value="C:cytosol"/>
    <property type="evidence" value="ECO:0007669"/>
    <property type="project" value="TreeGrafter"/>
</dbReference>
<dbReference type="InterPro" id="IPR007918">
    <property type="entry name" value="MDM35_apoptosis"/>
</dbReference>
<dbReference type="Pfam" id="PF05254">
    <property type="entry name" value="UPF0203"/>
    <property type="match status" value="1"/>
</dbReference>
<accession>A0A015IMF0</accession>
<dbReference type="HOGENOM" id="CLU_101473_2_1_1"/>
<keyword evidence="4" id="KW-1185">Reference proteome</keyword>
<dbReference type="OrthoDB" id="19091at2759"/>
<gene>
    <name evidence="3" type="ORF">RirG_198360</name>
</gene>
<dbReference type="GO" id="GO:0045332">
    <property type="term" value="P:phospholipid translocation"/>
    <property type="evidence" value="ECO:0007669"/>
    <property type="project" value="TreeGrafter"/>
</dbReference>
<dbReference type="GO" id="GO:0005634">
    <property type="term" value="C:nucleus"/>
    <property type="evidence" value="ECO:0007669"/>
    <property type="project" value="TreeGrafter"/>
</dbReference>
<evidence type="ECO:0000256" key="2">
    <source>
        <dbReference type="ARBA" id="ARBA00023157"/>
    </source>
</evidence>
<dbReference type="PROSITE" id="PS51808">
    <property type="entry name" value="CHCH"/>
    <property type="match status" value="1"/>
</dbReference>
<evidence type="ECO:0000313" key="3">
    <source>
        <dbReference type="EMBL" id="EXX58392.1"/>
    </source>
</evidence>
<evidence type="ECO:0000313" key="4">
    <source>
        <dbReference type="Proteomes" id="UP000022910"/>
    </source>
</evidence>
<reference evidence="3 4" key="1">
    <citation type="submission" date="2014-02" db="EMBL/GenBank/DDBJ databases">
        <title>Single nucleus genome sequencing reveals high similarity among nuclei of an endomycorrhizal fungus.</title>
        <authorList>
            <person name="Lin K."/>
            <person name="Geurts R."/>
            <person name="Zhang Z."/>
            <person name="Limpens E."/>
            <person name="Saunders D.G."/>
            <person name="Mu D."/>
            <person name="Pang E."/>
            <person name="Cao H."/>
            <person name="Cha H."/>
            <person name="Lin T."/>
            <person name="Zhou Q."/>
            <person name="Shang Y."/>
            <person name="Li Y."/>
            <person name="Ivanov S."/>
            <person name="Sharma T."/>
            <person name="Velzen R.V."/>
            <person name="Ruijter N.D."/>
            <person name="Aanen D.K."/>
            <person name="Win J."/>
            <person name="Kamoun S."/>
            <person name="Bisseling T."/>
            <person name="Huang S."/>
        </authorList>
    </citation>
    <scope>NUCLEOTIDE SEQUENCE [LARGE SCALE GENOMIC DNA]</scope>
    <source>
        <strain evidence="4">DAOM197198w</strain>
    </source>
</reference>
<dbReference type="PANTHER" id="PTHR46403:SF1">
    <property type="entry name" value="TP53-REGULATED INHIBITOR OF APOPTOSIS 1"/>
    <property type="match status" value="1"/>
</dbReference>
<dbReference type="GO" id="GO:1990050">
    <property type="term" value="F:phosphatidic acid transfer activity"/>
    <property type="evidence" value="ECO:0007669"/>
    <property type="project" value="TreeGrafter"/>
</dbReference>
<sequence length="81" mass="9408">MSQSIGSQCNELKKEYDACFNKWYSEKFLKGDIRPECEELFKKYKDCVMVAVKQKQIDKLLVEARKDDPFTSSSSENKGKS</sequence>
<name>A0A015IMF0_RHIIW</name>
<comment type="similarity">
    <text evidence="1">Belongs to the TRIAP1/MDM35 family.</text>
</comment>
<comment type="caution">
    <text evidence="3">The sequence shown here is derived from an EMBL/GenBank/DDBJ whole genome shotgun (WGS) entry which is preliminary data.</text>
</comment>
<keyword evidence="2" id="KW-1015">Disulfide bond</keyword>
<protein>
    <submittedName>
        <fullName evidence="3">Mdm35p</fullName>
    </submittedName>
</protein>
<dbReference type="EMBL" id="JEMT01026874">
    <property type="protein sequence ID" value="EXX58392.1"/>
    <property type="molecule type" value="Genomic_DNA"/>
</dbReference>
<proteinExistence type="inferred from homology"/>
<dbReference type="Proteomes" id="UP000022910">
    <property type="component" value="Unassembled WGS sequence"/>
</dbReference>
<dbReference type="STRING" id="1432141.A0A015IMF0"/>
<dbReference type="GO" id="GO:0005758">
    <property type="term" value="C:mitochondrial intermembrane space"/>
    <property type="evidence" value="ECO:0007669"/>
    <property type="project" value="TreeGrafter"/>
</dbReference>